<evidence type="ECO:0000313" key="2">
    <source>
        <dbReference type="Proteomes" id="UP000239550"/>
    </source>
</evidence>
<sequence length="87" mass="9811">MSVINFITDENGVRQSVILSIAEYEHLLALSDRDEDYVSVSYEAGENDEETIPHEVVGIMVEQQISIIAAWHVYRDLSQSEVADLLT</sequence>
<proteinExistence type="predicted"/>
<gene>
    <name evidence="1" type="ORF">C6H66_12345</name>
</gene>
<dbReference type="EMBL" id="PUWT01000029">
    <property type="protein sequence ID" value="PQQ25574.1"/>
    <property type="molecule type" value="Genomic_DNA"/>
</dbReference>
<name>A0A2S8Q170_9GAMM</name>
<dbReference type="RefSeq" id="WP_105395744.1">
    <property type="nucleotide sequence ID" value="NZ_CAWNTA010000084.1"/>
</dbReference>
<protein>
    <submittedName>
        <fullName evidence="1">Uncharacterized protein</fullName>
    </submittedName>
</protein>
<evidence type="ECO:0000313" key="1">
    <source>
        <dbReference type="EMBL" id="PQQ25574.1"/>
    </source>
</evidence>
<organism evidence="1 2">
    <name type="scientific">Photorhabdus hindustanensis</name>
    <dbReference type="NCBI Taxonomy" id="2918802"/>
    <lineage>
        <taxon>Bacteria</taxon>
        <taxon>Pseudomonadati</taxon>
        <taxon>Pseudomonadota</taxon>
        <taxon>Gammaproteobacteria</taxon>
        <taxon>Enterobacterales</taxon>
        <taxon>Morganellaceae</taxon>
        <taxon>Photorhabdus</taxon>
    </lineage>
</organism>
<accession>A0A2S8Q170</accession>
<dbReference type="Proteomes" id="UP000239550">
    <property type="component" value="Unassembled WGS sequence"/>
</dbReference>
<comment type="caution">
    <text evidence="1">The sequence shown here is derived from an EMBL/GenBank/DDBJ whole genome shotgun (WGS) entry which is preliminary data.</text>
</comment>
<keyword evidence="2" id="KW-1185">Reference proteome</keyword>
<reference evidence="1 2" key="1">
    <citation type="submission" date="2018-02" db="EMBL/GenBank/DDBJ databases">
        <title>Five New Genomes of Indian Photorhabdus Isolates TSA.</title>
        <authorList>
            <person name="Dubay B."/>
            <person name="Somvanshi V.S."/>
        </authorList>
    </citation>
    <scope>NUCLEOTIDE SEQUENCE [LARGE SCALE GENOMIC DNA]</scope>
    <source>
        <strain evidence="1 2">H1</strain>
    </source>
</reference>
<dbReference type="AlphaFoldDB" id="A0A2S8Q170"/>